<accession>Q4N0A0</accession>
<evidence type="ECO:0000256" key="1">
    <source>
        <dbReference type="ARBA" id="ARBA00022741"/>
    </source>
</evidence>
<comment type="similarity">
    <text evidence="4">Belongs to the DEAD box helicase family.</text>
</comment>
<dbReference type="EC" id="3.6.4.13" evidence="4"/>
<dbReference type="InterPro" id="IPR014001">
    <property type="entry name" value="Helicase_ATP-bd"/>
</dbReference>
<keyword evidence="7" id="KW-1185">Reference proteome</keyword>
<comment type="function">
    <text evidence="4">RNA helicase.</text>
</comment>
<evidence type="ECO:0000259" key="5">
    <source>
        <dbReference type="PROSITE" id="PS51192"/>
    </source>
</evidence>
<keyword evidence="4" id="KW-0694">RNA-binding</keyword>
<keyword evidence="2 4" id="KW-0378">Hydrolase</keyword>
<keyword evidence="4" id="KW-0347">Helicase</keyword>
<dbReference type="GO" id="GO:0003724">
    <property type="term" value="F:RNA helicase activity"/>
    <property type="evidence" value="ECO:0007669"/>
    <property type="project" value="UniProtKB-EC"/>
</dbReference>
<dbReference type="eggNOG" id="KOG0342">
    <property type="taxonomic scope" value="Eukaryota"/>
</dbReference>
<dbReference type="GO" id="GO:0016787">
    <property type="term" value="F:hydrolase activity"/>
    <property type="evidence" value="ECO:0007669"/>
    <property type="project" value="UniProtKB-KW"/>
</dbReference>
<dbReference type="PANTHER" id="PTHR24031">
    <property type="entry name" value="RNA HELICASE"/>
    <property type="match status" value="1"/>
</dbReference>
<comment type="domain">
    <text evidence="4">The Q motif is unique to and characteristic of the DEAD box family of RNA helicases and controls ATP binding and hydrolysis.</text>
</comment>
<keyword evidence="1 4" id="KW-0547">Nucleotide-binding</keyword>
<organism evidence="6 7">
    <name type="scientific">Theileria parva</name>
    <name type="common">East coast fever infection agent</name>
    <dbReference type="NCBI Taxonomy" id="5875"/>
    <lineage>
        <taxon>Eukaryota</taxon>
        <taxon>Sar</taxon>
        <taxon>Alveolata</taxon>
        <taxon>Apicomplexa</taxon>
        <taxon>Aconoidasida</taxon>
        <taxon>Piroplasmida</taxon>
        <taxon>Theileriidae</taxon>
        <taxon>Theileria</taxon>
    </lineage>
</organism>
<dbReference type="EMBL" id="AAGK01000005">
    <property type="protein sequence ID" value="EAN30986.1"/>
    <property type="molecule type" value="Genomic_DNA"/>
</dbReference>
<keyword evidence="3 4" id="KW-0067">ATP-binding</keyword>
<comment type="caution">
    <text evidence="6">The sequence shown here is derived from an EMBL/GenBank/DDBJ whole genome shotgun (WGS) entry which is preliminary data.</text>
</comment>
<comment type="catalytic activity">
    <reaction evidence="4">
        <text>ATP + H2O = ADP + phosphate + H(+)</text>
        <dbReference type="Rhea" id="RHEA:13065"/>
        <dbReference type="ChEBI" id="CHEBI:15377"/>
        <dbReference type="ChEBI" id="CHEBI:15378"/>
        <dbReference type="ChEBI" id="CHEBI:30616"/>
        <dbReference type="ChEBI" id="CHEBI:43474"/>
        <dbReference type="ChEBI" id="CHEBI:456216"/>
        <dbReference type="EC" id="3.6.4.13"/>
    </reaction>
</comment>
<dbReference type="GO" id="GO:0003723">
    <property type="term" value="F:RNA binding"/>
    <property type="evidence" value="ECO:0007669"/>
    <property type="project" value="UniProtKB-UniRule"/>
</dbReference>
<feature type="domain" description="Helicase ATP-binding" evidence="5">
    <location>
        <begin position="149"/>
        <end position="307"/>
    </location>
</feature>
<dbReference type="GeneID" id="3500206"/>
<dbReference type="Pfam" id="PF00270">
    <property type="entry name" value="DEAD"/>
    <property type="match status" value="1"/>
</dbReference>
<dbReference type="InterPro" id="IPR011545">
    <property type="entry name" value="DEAD/DEAH_box_helicase_dom"/>
</dbReference>
<reference evidence="6 7" key="1">
    <citation type="journal article" date="2005" name="Science">
        <title>Genome sequence of Theileria parva, a bovine pathogen that transforms lymphocytes.</title>
        <authorList>
            <person name="Gardner M.J."/>
            <person name="Bishop R."/>
            <person name="Shah T."/>
            <person name="de Villiers E.P."/>
            <person name="Carlton J.M."/>
            <person name="Hall N."/>
            <person name="Ren Q."/>
            <person name="Paulsen I.T."/>
            <person name="Pain A."/>
            <person name="Berriman M."/>
            <person name="Wilson R.J.M."/>
            <person name="Sato S."/>
            <person name="Ralph S.A."/>
            <person name="Mann D.J."/>
            <person name="Xiong Z."/>
            <person name="Shallom S.J."/>
            <person name="Weidman J."/>
            <person name="Jiang L."/>
            <person name="Lynn J."/>
            <person name="Weaver B."/>
            <person name="Shoaibi A."/>
            <person name="Domingo A.R."/>
            <person name="Wasawo D."/>
            <person name="Crabtree J."/>
            <person name="Wortman J.R."/>
            <person name="Haas B."/>
            <person name="Angiuoli S.V."/>
            <person name="Creasy T.H."/>
            <person name="Lu C."/>
            <person name="Suh B."/>
            <person name="Silva J.C."/>
            <person name="Utterback T.R."/>
            <person name="Feldblyum T.V."/>
            <person name="Pertea M."/>
            <person name="Allen J."/>
            <person name="Nierman W.C."/>
            <person name="Taracha E.L.N."/>
            <person name="Salzberg S.L."/>
            <person name="White O.R."/>
            <person name="Fitzhugh H.A."/>
            <person name="Morzaria S."/>
            <person name="Venter J.C."/>
            <person name="Fraser C.M."/>
            <person name="Nene V."/>
        </authorList>
    </citation>
    <scope>NUCLEOTIDE SEQUENCE [LARGE SCALE GENOMIC DNA]</scope>
    <source>
        <strain evidence="6 7">Muguga</strain>
    </source>
</reference>
<dbReference type="STRING" id="5875.Q4N0A0"/>
<sequence>MQLLGLFNNSFKKRHIIKNVLKNCKLLDGNSFKPSSLVLKRANNLIKYGRSKTVKSNSHKNTLQNVNNTNITVGSDNSASNSRGFLSRYLESLKCNVTVWGSSVVELQVKLNDLSYLRSKKSFLRRFRSVKLPVNGSFVLPNAVQLASIRPQLTGSDLLINSPKGSGKTFLYLLPHLVHSYVFKNNEVVNGVELRNQRMVVLLPTIDLVVDESRSANGCFIRFNKRVSTLLYKDLVLNNLSHALDSEIVYSTPKSFLKLLVRFPSLASNFRFIVVDEAERMVIGEFAYLLVRIRDMLQSDAQFVFLSNFSNNYLLHQFTSRFLKLNFKIISFQNENDSKGDDNNKLSVITRHLYGPIRNIDQYEELYNSINSSNATHLNPINLKENTHVEENDNCAITLPVNNESGPETVSESGGIVSDLEKRVRRNLDLILTRNSDTDYKIDFVLYDPKMFLNSLLSELDINKKTLVYFPTVRMCQFCYVYIKHYLKLFKNISNVNGSPSEIDSQFEFFDFHSGLSLDKRRYVMDIFKLADKGILFCTNLSIGLNFNPNKIIQVSFSFNQFEVLNKFAFTNNLVNGGKDDIERVLLLNNLDGHILHEYYKNGINVTLKGCFPSSNTDSTINTEFEKDIYLINSCELMYRSLLGYYSENSKRLKIEPWTIPSFFNEFIKSFGISETFKVSPQFAARTQLLNSPGLEVSRAYNKKSSLIAALKAYPGFISKSQQCQPIF</sequence>
<dbReference type="InterPro" id="IPR027417">
    <property type="entry name" value="P-loop_NTPase"/>
</dbReference>
<dbReference type="PROSITE" id="PS51192">
    <property type="entry name" value="HELICASE_ATP_BIND_1"/>
    <property type="match status" value="1"/>
</dbReference>
<evidence type="ECO:0000313" key="7">
    <source>
        <dbReference type="Proteomes" id="UP000001949"/>
    </source>
</evidence>
<dbReference type="SMART" id="SM00487">
    <property type="entry name" value="DEXDc"/>
    <property type="match status" value="1"/>
</dbReference>
<protein>
    <recommendedName>
        <fullName evidence="4">ATP-dependent RNA helicase</fullName>
        <ecNumber evidence="4">3.6.4.13</ecNumber>
    </recommendedName>
</protein>
<evidence type="ECO:0000256" key="4">
    <source>
        <dbReference type="RuleBase" id="RU365068"/>
    </source>
</evidence>
<evidence type="ECO:0000313" key="6">
    <source>
        <dbReference type="EMBL" id="EAN30986.1"/>
    </source>
</evidence>
<evidence type="ECO:0000256" key="2">
    <source>
        <dbReference type="ARBA" id="ARBA00022801"/>
    </source>
</evidence>
<dbReference type="OMA" id="RMCQFCY"/>
<dbReference type="VEuPathDB" id="PiroplasmaDB:TpMuguga_03g00251"/>
<dbReference type="GO" id="GO:0005524">
    <property type="term" value="F:ATP binding"/>
    <property type="evidence" value="ECO:0007669"/>
    <property type="project" value="UniProtKB-UniRule"/>
</dbReference>
<dbReference type="Proteomes" id="UP000001949">
    <property type="component" value="Unassembled WGS sequence"/>
</dbReference>
<dbReference type="RefSeq" id="XP_763269.1">
    <property type="nucleotide sequence ID" value="XM_758176.1"/>
</dbReference>
<dbReference type="AlphaFoldDB" id="Q4N0A0"/>
<name>Q4N0A0_THEPA</name>
<proteinExistence type="inferred from homology"/>
<dbReference type="Gene3D" id="3.40.50.300">
    <property type="entry name" value="P-loop containing nucleotide triphosphate hydrolases"/>
    <property type="match status" value="2"/>
</dbReference>
<dbReference type="InParanoid" id="Q4N0A0"/>
<evidence type="ECO:0000256" key="3">
    <source>
        <dbReference type="ARBA" id="ARBA00022840"/>
    </source>
</evidence>
<dbReference type="FunCoup" id="Q4N0A0">
    <property type="interactions" value="3"/>
</dbReference>
<dbReference type="KEGG" id="tpv:TP03_0251"/>
<dbReference type="SUPFAM" id="SSF52540">
    <property type="entry name" value="P-loop containing nucleoside triphosphate hydrolases"/>
    <property type="match status" value="1"/>
</dbReference>
<gene>
    <name evidence="6" type="ordered locus">TP03_0251</name>
</gene>